<reference evidence="4" key="1">
    <citation type="submission" date="2023-05" db="EMBL/GenBank/DDBJ databases">
        <title>Nepenthes gracilis genome sequencing.</title>
        <authorList>
            <person name="Fukushima K."/>
        </authorList>
    </citation>
    <scope>NUCLEOTIDE SEQUENCE</scope>
    <source>
        <strain evidence="4">SING2019-196</strain>
    </source>
</reference>
<evidence type="ECO:0000256" key="2">
    <source>
        <dbReference type="ARBA" id="ARBA00023002"/>
    </source>
</evidence>
<dbReference type="PANTHER" id="PTHR48107:SF16">
    <property type="entry name" value="NADPH-DEPENDENT ALDEHYDE REDUCTASE 1, CHLOROPLASTIC"/>
    <property type="match status" value="1"/>
</dbReference>
<organism evidence="4 5">
    <name type="scientific">Nepenthes gracilis</name>
    <name type="common">Slender pitcher plant</name>
    <dbReference type="NCBI Taxonomy" id="150966"/>
    <lineage>
        <taxon>Eukaryota</taxon>
        <taxon>Viridiplantae</taxon>
        <taxon>Streptophyta</taxon>
        <taxon>Embryophyta</taxon>
        <taxon>Tracheophyta</taxon>
        <taxon>Spermatophyta</taxon>
        <taxon>Magnoliopsida</taxon>
        <taxon>eudicotyledons</taxon>
        <taxon>Gunneridae</taxon>
        <taxon>Pentapetalae</taxon>
        <taxon>Caryophyllales</taxon>
        <taxon>Nepenthaceae</taxon>
        <taxon>Nepenthes</taxon>
    </lineage>
</organism>
<sequence length="325" mass="35750">MQNAVVNPRHTWLGLRYLSSWKEEEEQRRMESSEASRLPFPPQRQETRPGKEHAMGPIPQAINPDYKPSSKLSGKVALVTGGDSGIGRALCVCFACKGASVAFTYVKGQKEKDSNDTLRMLMHAKLENADNPITIAAVLGCDQSCRKVVDEVVNRFGRIDILVNNAAEQHLTKTVEDITEERLERTFKTNIFSHFFMSRHAIKHMREGGCIINSASVAAYSSDLGPLDYSDSKGAIMAFTRALVLQLVEKGIWVNGVAPGYVWTPLPAASLGEGMASSFGSNVPMKRAAQPYEIAPSYVFLACNRCSSYYTGRFLHPNGGIIVDT</sequence>
<dbReference type="SUPFAM" id="SSF51735">
    <property type="entry name" value="NAD(P)-binding Rossmann-fold domains"/>
    <property type="match status" value="1"/>
</dbReference>
<evidence type="ECO:0000256" key="1">
    <source>
        <dbReference type="ARBA" id="ARBA00006484"/>
    </source>
</evidence>
<dbReference type="PANTHER" id="PTHR48107">
    <property type="entry name" value="NADPH-DEPENDENT ALDEHYDE REDUCTASE-LIKE PROTEIN, CHLOROPLASTIC-RELATED"/>
    <property type="match status" value="1"/>
</dbReference>
<protein>
    <submittedName>
        <fullName evidence="4">Uncharacterized protein</fullName>
    </submittedName>
</protein>
<dbReference type="InterPro" id="IPR002347">
    <property type="entry name" value="SDR_fam"/>
</dbReference>
<dbReference type="AlphaFoldDB" id="A0AAD3TF33"/>
<comment type="similarity">
    <text evidence="1">Belongs to the short-chain dehydrogenases/reductases (SDR) family.</text>
</comment>
<dbReference type="FunFam" id="3.40.50.720:FF:000084">
    <property type="entry name" value="Short-chain dehydrogenase reductase"/>
    <property type="match status" value="1"/>
</dbReference>
<evidence type="ECO:0000256" key="3">
    <source>
        <dbReference type="SAM" id="MobiDB-lite"/>
    </source>
</evidence>
<dbReference type="InterPro" id="IPR036291">
    <property type="entry name" value="NAD(P)-bd_dom_sf"/>
</dbReference>
<dbReference type="Pfam" id="PF13561">
    <property type="entry name" value="adh_short_C2"/>
    <property type="match status" value="1"/>
</dbReference>
<evidence type="ECO:0000313" key="4">
    <source>
        <dbReference type="EMBL" id="GMH28465.1"/>
    </source>
</evidence>
<feature type="compositionally biased region" description="Basic and acidic residues" evidence="3">
    <location>
        <begin position="45"/>
        <end position="54"/>
    </location>
</feature>
<gene>
    <name evidence="4" type="ORF">Nepgr_030308</name>
</gene>
<evidence type="ECO:0000313" key="5">
    <source>
        <dbReference type="Proteomes" id="UP001279734"/>
    </source>
</evidence>
<dbReference type="Proteomes" id="UP001279734">
    <property type="component" value="Unassembled WGS sequence"/>
</dbReference>
<dbReference type="EMBL" id="BSYO01000034">
    <property type="protein sequence ID" value="GMH28465.1"/>
    <property type="molecule type" value="Genomic_DNA"/>
</dbReference>
<name>A0AAD3TF33_NEPGR</name>
<proteinExistence type="inferred from homology"/>
<keyword evidence="5" id="KW-1185">Reference proteome</keyword>
<dbReference type="PRINTS" id="PR00081">
    <property type="entry name" value="GDHRDH"/>
</dbReference>
<accession>A0AAD3TF33</accession>
<feature type="region of interest" description="Disordered" evidence="3">
    <location>
        <begin position="23"/>
        <end position="57"/>
    </location>
</feature>
<dbReference type="GO" id="GO:0016614">
    <property type="term" value="F:oxidoreductase activity, acting on CH-OH group of donors"/>
    <property type="evidence" value="ECO:0007669"/>
    <property type="project" value="UniProtKB-ARBA"/>
</dbReference>
<feature type="compositionally biased region" description="Basic and acidic residues" evidence="3">
    <location>
        <begin position="23"/>
        <end position="34"/>
    </location>
</feature>
<dbReference type="Gene3D" id="3.40.50.720">
    <property type="entry name" value="NAD(P)-binding Rossmann-like Domain"/>
    <property type="match status" value="1"/>
</dbReference>
<keyword evidence="2" id="KW-0560">Oxidoreductase</keyword>
<dbReference type="PRINTS" id="PR00080">
    <property type="entry name" value="SDRFAMILY"/>
</dbReference>
<comment type="caution">
    <text evidence="4">The sequence shown here is derived from an EMBL/GenBank/DDBJ whole genome shotgun (WGS) entry which is preliminary data.</text>
</comment>